<protein>
    <submittedName>
        <fullName evidence="1">HAD family hydrolase</fullName>
    </submittedName>
</protein>
<gene>
    <name evidence="1" type="ORF">HKX69_34335</name>
</gene>
<organism evidence="1 2">
    <name type="scientific">Streptomyces argyrophylli</name>
    <dbReference type="NCBI Taxonomy" id="2726118"/>
    <lineage>
        <taxon>Bacteria</taxon>
        <taxon>Bacillati</taxon>
        <taxon>Actinomycetota</taxon>
        <taxon>Actinomycetes</taxon>
        <taxon>Kitasatosporales</taxon>
        <taxon>Streptomycetaceae</taxon>
        <taxon>Streptomyces</taxon>
    </lineage>
</organism>
<keyword evidence="2" id="KW-1185">Reference proteome</keyword>
<sequence>MPVIFFDVGATLADARVEPDGSLTLRPRPRVMAVLDALRDVRTGIISDPGPGAGAAARAADALRTAFPGRFTDEALVHWGAKDGRGIFDRAVAGAGETTAGDCVFVGDDARERAFAREAGLRTAADPVFARAATENRPVHQAWIELPDGRDPAELTTAVDDTEAVVVRSVSDRLVLAMVTTRGAEALERAGFPVDLREPVDAGPTDDAERRASEKFISDLLARGEAVYEGEEPTPRTTHVVRSEDDGRLTVRRLRFR</sequence>
<dbReference type="Gene3D" id="3.40.50.1000">
    <property type="entry name" value="HAD superfamily/HAD-like"/>
    <property type="match status" value="1"/>
</dbReference>
<dbReference type="SUPFAM" id="SSF56784">
    <property type="entry name" value="HAD-like"/>
    <property type="match status" value="1"/>
</dbReference>
<reference evidence="1 2" key="1">
    <citation type="submission" date="2020-05" db="EMBL/GenBank/DDBJ databases">
        <authorList>
            <person name="Li K."/>
        </authorList>
    </citation>
    <scope>NUCLEOTIDE SEQUENCE [LARGE SCALE GENOMIC DNA]</scope>
    <source>
        <strain evidence="2">jing01</strain>
    </source>
</reference>
<evidence type="ECO:0000313" key="1">
    <source>
        <dbReference type="EMBL" id="QJS13943.1"/>
    </source>
</evidence>
<dbReference type="EMBL" id="CP053189">
    <property type="protein sequence ID" value="QJS13943.1"/>
    <property type="molecule type" value="Genomic_DNA"/>
</dbReference>
<dbReference type="KEGG" id="sarg:HKX69_34335"/>
<evidence type="ECO:0000313" key="2">
    <source>
        <dbReference type="Proteomes" id="UP000502641"/>
    </source>
</evidence>
<dbReference type="InterPro" id="IPR036412">
    <property type="entry name" value="HAD-like_sf"/>
</dbReference>
<name>A0A6M4PV60_9ACTN</name>
<dbReference type="AlphaFoldDB" id="A0A6M4PV60"/>
<proteinExistence type="predicted"/>
<accession>A0A6M4PV60</accession>
<dbReference type="RefSeq" id="WP_171159337.1">
    <property type="nucleotide sequence ID" value="NZ_CP053189.1"/>
</dbReference>
<dbReference type="InterPro" id="IPR023214">
    <property type="entry name" value="HAD_sf"/>
</dbReference>
<dbReference type="GO" id="GO:0016787">
    <property type="term" value="F:hydrolase activity"/>
    <property type="evidence" value="ECO:0007669"/>
    <property type="project" value="UniProtKB-KW"/>
</dbReference>
<dbReference type="Proteomes" id="UP000502641">
    <property type="component" value="Chromosome"/>
</dbReference>
<keyword evidence="1" id="KW-0378">Hydrolase</keyword>